<organism evidence="3 4">
    <name type="scientific">Salicibibacter cibarius</name>
    <dbReference type="NCBI Taxonomy" id="2743000"/>
    <lineage>
        <taxon>Bacteria</taxon>
        <taxon>Bacillati</taxon>
        <taxon>Bacillota</taxon>
        <taxon>Bacilli</taxon>
        <taxon>Bacillales</taxon>
        <taxon>Bacillaceae</taxon>
        <taxon>Salicibibacter</taxon>
    </lineage>
</organism>
<reference evidence="3 4" key="1">
    <citation type="submission" date="2020-06" db="EMBL/GenBank/DDBJ databases">
        <title>Genomic analysis of Salicibibacter sp. NKC5-3.</title>
        <authorList>
            <person name="Oh Y.J."/>
        </authorList>
    </citation>
    <scope>NUCLEOTIDE SEQUENCE [LARGE SCALE GENOMIC DNA]</scope>
    <source>
        <strain evidence="3 4">NKC5-3</strain>
    </source>
</reference>
<sequence length="172" mass="19681">MKKLFLSMILGAMVLLSACTSPVADELITYQNEEIAVTYVNLMEEAEEVFVAYEQMAGMENFEEAEVYMEEEVLPVSEELQAFLSNIELEQEEVQAVNQTLIEAHDTLHEALEMDYESFQLINGGQVDQGLEMAYQSQGVFEEAEQLLMDFEEERDTLMEEHDVELEEVDEG</sequence>
<evidence type="ECO:0000313" key="3">
    <source>
        <dbReference type="EMBL" id="QQK77646.1"/>
    </source>
</evidence>
<dbReference type="PROSITE" id="PS51257">
    <property type="entry name" value="PROKAR_LIPOPROTEIN"/>
    <property type="match status" value="1"/>
</dbReference>
<dbReference type="AlphaFoldDB" id="A0A7T6Z6E4"/>
<evidence type="ECO:0008006" key="5">
    <source>
        <dbReference type="Google" id="ProtNLM"/>
    </source>
</evidence>
<accession>A0A7T6Z6E4</accession>
<protein>
    <recommendedName>
        <fullName evidence="5">Lipoprotein</fullName>
    </recommendedName>
</protein>
<name>A0A7T6Z6E4_9BACI</name>
<proteinExistence type="predicted"/>
<gene>
    <name evidence="3" type="ORF">HUG15_20020</name>
</gene>
<evidence type="ECO:0000256" key="1">
    <source>
        <dbReference type="SAM" id="Coils"/>
    </source>
</evidence>
<feature type="signal peptide" evidence="2">
    <location>
        <begin position="1"/>
        <end position="24"/>
    </location>
</feature>
<keyword evidence="4" id="KW-1185">Reference proteome</keyword>
<feature type="chain" id="PRO_5032293324" description="Lipoprotein" evidence="2">
    <location>
        <begin position="25"/>
        <end position="172"/>
    </location>
</feature>
<dbReference type="RefSeq" id="WP_200125175.1">
    <property type="nucleotide sequence ID" value="NZ_CP054705.1"/>
</dbReference>
<dbReference type="EMBL" id="CP054705">
    <property type="protein sequence ID" value="QQK77646.1"/>
    <property type="molecule type" value="Genomic_DNA"/>
</dbReference>
<dbReference type="Proteomes" id="UP000595823">
    <property type="component" value="Chromosome"/>
</dbReference>
<keyword evidence="2" id="KW-0732">Signal</keyword>
<feature type="coiled-coil region" evidence="1">
    <location>
        <begin position="141"/>
        <end position="168"/>
    </location>
</feature>
<dbReference type="KEGG" id="scia:HUG15_20020"/>
<keyword evidence="1" id="KW-0175">Coiled coil</keyword>
<evidence type="ECO:0000256" key="2">
    <source>
        <dbReference type="SAM" id="SignalP"/>
    </source>
</evidence>
<evidence type="ECO:0000313" key="4">
    <source>
        <dbReference type="Proteomes" id="UP000595823"/>
    </source>
</evidence>